<sequence>MASHEEGDSTDDHNNHRNSDEADVTMSNDDKPRARPRSYAVAANVEDDEGRLFVSQHTDISPAPHRAPIEPKPNVNGELEPRIKVEEDPNDRNTQEIATGTHPGGNTKGDSQFKDTYKIMSRYADRRFTVGRGSQVIANNRFEQVKDSHTLSERSLLNEKSHKDTTEANKLETEPAHKSSTPTDTGRLEDIQYQMQGAGAGLDLPVPGTQAMGPGKESSSDAISSGKANKQPKRRRIVAKTMEDWHKRENRKNEAKRKILFDKPSPAPQDPAKRRKTSKGSAMVDKKLRHLVSAQSSNDTVEAPKAQQSQDEANEPPNDTQPDEQSVAREAKAEKRDINRLKIASQSFMGRCRAVDESDLANTRWKLKGIKSTLTSHQLMGCHWMLGKEFGDDRGGINADDMGLGKTIQALVCIALNRPKKGEPKPTLVVVPANAVSQWLSEIPKHLEDDDDFTFTQFQAKKGENKRNLEKHNIILVSYDEVQLNYLSTEKHQYINSPGCTDEEKHEIQDKDLGMLFKMSFFRVVLDEAHNIKNHLTRRFIACRELQAKHRWAMTGTPLQNGVDELWPYLDFLRVSWLPTKNEIRQRMNNLKDPNNDKQLAAIIDTIMLSRKQHDKLAGKESWPAKPKHVEHKWIDHSEEERVIYRFIEERFQEMVTRLLERAKEEGKSRNSYSISLFLVLLMELRQATAHPFLLESVMKVKMCDEDVRKMQDKLKGLGTTPVFQQLKLYRDEGARNNFGASAFGSQLNIDPLLDILLDEKTDFVCHVCQGELTEPQTNIDEVAAAKEEGRYRAKCPTCKRVLEKWKPAQIPGSTSSQTVEQESPNQPSPEELAVLAKFGMTPQKIAAMKALEQQKQRYEDLQACNKEGRDGKKLGNDYQNVQPRAKSTTTMFLKALDQNYPQPMTPSAKTAMVKATVNDWLRDAPDDKIIIFTQFVQLGQILGRMLQAEGVPFLYYFGEMTKKQKETAIETFKGVDEVKVMIVSLKCGSVALNLQCANRVIMVDPWWNDSIENQAVGRVFRMGQEKETYIQHILVRKTADERIYRMQQDKKDKIGQAMRCQDFVKMIGNAAEDDNGNSVVEAHTKT</sequence>
<evidence type="ECO:0000259" key="7">
    <source>
        <dbReference type="PROSITE" id="PS51194"/>
    </source>
</evidence>
<evidence type="ECO:0000256" key="4">
    <source>
        <dbReference type="ARBA" id="ARBA00022840"/>
    </source>
</evidence>
<feature type="region of interest" description="Disordered" evidence="5">
    <location>
        <begin position="810"/>
        <end position="829"/>
    </location>
</feature>
<evidence type="ECO:0000256" key="1">
    <source>
        <dbReference type="ARBA" id="ARBA00022741"/>
    </source>
</evidence>
<keyword evidence="1" id="KW-0547">Nucleotide-binding</keyword>
<dbReference type="InterPro" id="IPR000330">
    <property type="entry name" value="SNF2_N"/>
</dbReference>
<dbReference type="GeneID" id="92075683"/>
<dbReference type="PANTHER" id="PTHR45626:SF17">
    <property type="entry name" value="HELICASE-LIKE TRANSCRIPTION FACTOR"/>
    <property type="match status" value="1"/>
</dbReference>
<feature type="compositionally biased region" description="Polar residues" evidence="5">
    <location>
        <begin position="293"/>
        <end position="324"/>
    </location>
</feature>
<feature type="region of interest" description="Disordered" evidence="5">
    <location>
        <begin position="1"/>
        <end position="112"/>
    </location>
</feature>
<organism evidence="8 9">
    <name type="scientific">Apiospora aurea</name>
    <dbReference type="NCBI Taxonomy" id="335848"/>
    <lineage>
        <taxon>Eukaryota</taxon>
        <taxon>Fungi</taxon>
        <taxon>Dikarya</taxon>
        <taxon>Ascomycota</taxon>
        <taxon>Pezizomycotina</taxon>
        <taxon>Sordariomycetes</taxon>
        <taxon>Xylariomycetidae</taxon>
        <taxon>Amphisphaeriales</taxon>
        <taxon>Apiosporaceae</taxon>
        <taxon>Apiospora</taxon>
    </lineage>
</organism>
<dbReference type="PROSITE" id="PS51192">
    <property type="entry name" value="HELICASE_ATP_BIND_1"/>
    <property type="match status" value="1"/>
</dbReference>
<dbReference type="SMART" id="SM00487">
    <property type="entry name" value="DEXDc"/>
    <property type="match status" value="1"/>
</dbReference>
<feature type="compositionally biased region" description="Basic and acidic residues" evidence="5">
    <location>
        <begin position="1"/>
        <end position="20"/>
    </location>
</feature>
<dbReference type="CDD" id="cd18793">
    <property type="entry name" value="SF2_C_SNF"/>
    <property type="match status" value="1"/>
</dbReference>
<dbReference type="Gene3D" id="3.40.50.300">
    <property type="entry name" value="P-loop containing nucleotide triphosphate hydrolases"/>
    <property type="match status" value="1"/>
</dbReference>
<feature type="compositionally biased region" description="Basic and acidic residues" evidence="5">
    <location>
        <begin position="79"/>
        <end position="94"/>
    </location>
</feature>
<evidence type="ECO:0000256" key="2">
    <source>
        <dbReference type="ARBA" id="ARBA00022801"/>
    </source>
</evidence>
<dbReference type="InterPro" id="IPR014001">
    <property type="entry name" value="Helicase_ATP-bd"/>
</dbReference>
<reference evidence="8 9" key="1">
    <citation type="submission" date="2023-01" db="EMBL/GenBank/DDBJ databases">
        <title>Analysis of 21 Apiospora genomes using comparative genomics revels a genus with tremendous synthesis potential of carbohydrate active enzymes and secondary metabolites.</title>
        <authorList>
            <person name="Sorensen T."/>
        </authorList>
    </citation>
    <scope>NUCLEOTIDE SEQUENCE [LARGE SCALE GENOMIC DNA]</scope>
    <source>
        <strain evidence="8 9">CBS 24483</strain>
    </source>
</reference>
<dbReference type="EMBL" id="JAQQWE010000004">
    <property type="protein sequence ID" value="KAK7957177.1"/>
    <property type="molecule type" value="Genomic_DNA"/>
</dbReference>
<dbReference type="InterPro" id="IPR027417">
    <property type="entry name" value="P-loop_NTPase"/>
</dbReference>
<feature type="compositionally biased region" description="Basic and acidic residues" evidence="5">
    <location>
        <begin position="241"/>
        <end position="261"/>
    </location>
</feature>
<feature type="region of interest" description="Disordered" evidence="5">
    <location>
        <begin position="140"/>
        <end position="335"/>
    </location>
</feature>
<keyword evidence="9" id="KW-1185">Reference proteome</keyword>
<keyword evidence="4" id="KW-0067">ATP-binding</keyword>
<dbReference type="Gene3D" id="3.40.50.10810">
    <property type="entry name" value="Tandem AAA-ATPase domain"/>
    <property type="match status" value="1"/>
</dbReference>
<dbReference type="PROSITE" id="PS51194">
    <property type="entry name" value="HELICASE_CTER"/>
    <property type="match status" value="1"/>
</dbReference>
<feature type="compositionally biased region" description="Basic and acidic residues" evidence="5">
    <location>
        <begin position="326"/>
        <end position="335"/>
    </location>
</feature>
<dbReference type="InterPro" id="IPR049730">
    <property type="entry name" value="SNF2/RAD54-like_C"/>
</dbReference>
<gene>
    <name evidence="8" type="ORF">PG986_006399</name>
</gene>
<evidence type="ECO:0000256" key="3">
    <source>
        <dbReference type="ARBA" id="ARBA00022806"/>
    </source>
</evidence>
<name>A0ABR1QL48_9PEZI</name>
<feature type="domain" description="Helicase ATP-binding" evidence="6">
    <location>
        <begin position="387"/>
        <end position="576"/>
    </location>
</feature>
<keyword evidence="3" id="KW-0347">Helicase</keyword>
<feature type="domain" description="Helicase C-terminal" evidence="7">
    <location>
        <begin position="917"/>
        <end position="1072"/>
    </location>
</feature>
<dbReference type="Pfam" id="PF00271">
    <property type="entry name" value="Helicase_C"/>
    <property type="match status" value="1"/>
</dbReference>
<comment type="caution">
    <text evidence="8">The sequence shown here is derived from an EMBL/GenBank/DDBJ whole genome shotgun (WGS) entry which is preliminary data.</text>
</comment>
<dbReference type="CDD" id="cd18008">
    <property type="entry name" value="DEXDc_SHPRH-like"/>
    <property type="match status" value="1"/>
</dbReference>
<dbReference type="InterPro" id="IPR038718">
    <property type="entry name" value="SNF2-like_sf"/>
</dbReference>
<feature type="compositionally biased region" description="Basic and acidic residues" evidence="5">
    <location>
        <begin position="143"/>
        <end position="177"/>
    </location>
</feature>
<evidence type="ECO:0000313" key="8">
    <source>
        <dbReference type="EMBL" id="KAK7957177.1"/>
    </source>
</evidence>
<dbReference type="Proteomes" id="UP001391051">
    <property type="component" value="Unassembled WGS sequence"/>
</dbReference>
<dbReference type="SUPFAM" id="SSF52540">
    <property type="entry name" value="P-loop containing nucleoside triphosphate hydrolases"/>
    <property type="match status" value="2"/>
</dbReference>
<dbReference type="RefSeq" id="XP_066702483.1">
    <property type="nucleotide sequence ID" value="XM_066842621.1"/>
</dbReference>
<dbReference type="PANTHER" id="PTHR45626">
    <property type="entry name" value="TRANSCRIPTION TERMINATION FACTOR 2-RELATED"/>
    <property type="match status" value="1"/>
</dbReference>
<accession>A0ABR1QL48</accession>
<proteinExistence type="predicted"/>
<keyword evidence="2 8" id="KW-0378">Hydrolase</keyword>
<evidence type="ECO:0000256" key="5">
    <source>
        <dbReference type="SAM" id="MobiDB-lite"/>
    </source>
</evidence>
<dbReference type="Pfam" id="PF00176">
    <property type="entry name" value="SNF2-rel_dom"/>
    <property type="match status" value="1"/>
</dbReference>
<protein>
    <submittedName>
        <fullName evidence="8">P-loop containing nucleoside triphosphate hydrolase</fullName>
    </submittedName>
</protein>
<dbReference type="InterPro" id="IPR001650">
    <property type="entry name" value="Helicase_C-like"/>
</dbReference>
<dbReference type="SMART" id="SM00490">
    <property type="entry name" value="HELICc"/>
    <property type="match status" value="1"/>
</dbReference>
<evidence type="ECO:0000259" key="6">
    <source>
        <dbReference type="PROSITE" id="PS51192"/>
    </source>
</evidence>
<dbReference type="GO" id="GO:0016787">
    <property type="term" value="F:hydrolase activity"/>
    <property type="evidence" value="ECO:0007669"/>
    <property type="project" value="UniProtKB-KW"/>
</dbReference>
<evidence type="ECO:0000313" key="9">
    <source>
        <dbReference type="Proteomes" id="UP001391051"/>
    </source>
</evidence>
<dbReference type="InterPro" id="IPR050628">
    <property type="entry name" value="SNF2_RAD54_helicase_TF"/>
</dbReference>